<name>A0AAX2A6M5_9BACT</name>
<dbReference type="Proteomes" id="UP000253850">
    <property type="component" value="Chromosome"/>
</dbReference>
<dbReference type="Pfam" id="PF07715">
    <property type="entry name" value="Plug"/>
    <property type="match status" value="1"/>
</dbReference>
<keyword evidence="16" id="KW-1185">Reference proteome</keyword>
<dbReference type="InterPro" id="IPR012910">
    <property type="entry name" value="Plug_dom"/>
</dbReference>
<dbReference type="AlphaFoldDB" id="A0AAX2A6M5"/>
<dbReference type="KEGG" id="hbv:ABIV_1889"/>
<dbReference type="RefSeq" id="WP_114839693.1">
    <property type="nucleotide sequence ID" value="NZ_CP031217.1"/>
</dbReference>
<dbReference type="EMBL" id="PDKM01000008">
    <property type="protein sequence ID" value="RXK08998.1"/>
    <property type="molecule type" value="Genomic_DNA"/>
</dbReference>
<keyword evidence="8 14" id="KW-0675">Receptor</keyword>
<evidence type="ECO:0000256" key="3">
    <source>
        <dbReference type="ARBA" id="ARBA00022452"/>
    </source>
</evidence>
<evidence type="ECO:0000256" key="9">
    <source>
        <dbReference type="ARBA" id="ARBA00023237"/>
    </source>
</evidence>
<feature type="domain" description="TonB-dependent receptor-like beta-barrel" evidence="11">
    <location>
        <begin position="204"/>
        <end position="601"/>
    </location>
</feature>
<evidence type="ECO:0000256" key="2">
    <source>
        <dbReference type="ARBA" id="ARBA00022448"/>
    </source>
</evidence>
<comment type="subcellular location">
    <subcellularLocation>
        <location evidence="1">Cell outer membrane</location>
        <topology evidence="1">Multi-pass membrane protein</topology>
    </subcellularLocation>
</comment>
<gene>
    <name evidence="13" type="ORF">ABIV_1889</name>
    <name evidence="14" type="ORF">CRV05_12020</name>
</gene>
<dbReference type="EMBL" id="CP031217">
    <property type="protein sequence ID" value="AXH12877.1"/>
    <property type="molecule type" value="Genomic_DNA"/>
</dbReference>
<evidence type="ECO:0000259" key="12">
    <source>
        <dbReference type="Pfam" id="PF07715"/>
    </source>
</evidence>
<dbReference type="PANTHER" id="PTHR30069">
    <property type="entry name" value="TONB-DEPENDENT OUTER MEMBRANE RECEPTOR"/>
    <property type="match status" value="1"/>
</dbReference>
<reference evidence="14 16" key="1">
    <citation type="submission" date="2017-10" db="EMBL/GenBank/DDBJ databases">
        <title>Genomics of the genus Arcobacter.</title>
        <authorList>
            <person name="Perez-Cataluna A."/>
            <person name="Figueras M.J."/>
        </authorList>
    </citation>
    <scope>NUCLEOTIDE SEQUENCE [LARGE SCALE GENOMIC DNA]</scope>
    <source>
        <strain evidence="14 16">CECT 7835</strain>
    </source>
</reference>
<evidence type="ECO:0000313" key="15">
    <source>
        <dbReference type="Proteomes" id="UP000253850"/>
    </source>
</evidence>
<keyword evidence="2" id="KW-0813">Transport</keyword>
<keyword evidence="5" id="KW-0732">Signal</keyword>
<dbReference type="GO" id="GO:0015344">
    <property type="term" value="F:siderophore uptake transmembrane transporter activity"/>
    <property type="evidence" value="ECO:0007669"/>
    <property type="project" value="TreeGrafter"/>
</dbReference>
<accession>A0AAX2A6M5</accession>
<reference evidence="13 15" key="2">
    <citation type="submission" date="2018-07" db="EMBL/GenBank/DDBJ databases">
        <title>Complete genome of the Arcobacter bivalviorum type strain LMG 26154.</title>
        <authorList>
            <person name="Miller W.G."/>
            <person name="Yee E."/>
            <person name="Bono J.L."/>
        </authorList>
    </citation>
    <scope>NUCLEOTIDE SEQUENCE [LARGE SCALE GENOMIC DNA]</scope>
    <source>
        <strain evidence="13 15">LMG 26154</strain>
    </source>
</reference>
<evidence type="ECO:0000256" key="7">
    <source>
        <dbReference type="ARBA" id="ARBA00023136"/>
    </source>
</evidence>
<keyword evidence="9" id="KW-0998">Cell outer membrane</keyword>
<evidence type="ECO:0000313" key="14">
    <source>
        <dbReference type="EMBL" id="RXK08998.1"/>
    </source>
</evidence>
<keyword evidence="4" id="KW-0812">Transmembrane</keyword>
<dbReference type="Proteomes" id="UP000289193">
    <property type="component" value="Unassembled WGS sequence"/>
</dbReference>
<dbReference type="SUPFAM" id="SSF56935">
    <property type="entry name" value="Porins"/>
    <property type="match status" value="1"/>
</dbReference>
<evidence type="ECO:0000256" key="6">
    <source>
        <dbReference type="ARBA" id="ARBA00023077"/>
    </source>
</evidence>
<sequence length="636" mass="74140">MRLLFISLFIISSLFSTELENLLKEYESSSKNSLKTLNEKMGYVIVYTKEELELMQYNNLSDVLKEIPANNSNINRFGLNTISLSGSKTDVTGFFRLYINDHEVSAIYNQSPSLTWLQMPVSMIDHIEVYYGEGSFTLGNETGIQFIRVYTKDAKKENGNELYVTQSNKSSNSQSFTHSSLLGNGWAYLLHFTNNNSFSKREYNSSSINNNLNSQYFFINLNNEKSNIDIGYSKIEKDIYTGYSSDFIPSDGELDSSNFFIHTSRYFLKDNSLKATFSYDINNFTYEEKNKEGMFIVPIIDLSKVGLTMPKEYNEDIKLTKLSSSLSKEFNFDRHEVFTAINFKREEYKTNNREAINFLGNKNDIGQYNNFDRTNVFSFMFQDDYKLFDNLHLIANYKIDKYERAGEVLKDETQQLYRVGAIYLLNDYLGFKSFYTKSYIPPTFYNIDFKSNNSEEIDTQKYKYFTFASVFTFGNSKLNIDYYKVNIDDFVYLTPIGFVNIEDRIKTSGVIFDYEYIINKNNKIKLNYYTSNLNTKLNNSNKGGFLKYMGKYEKIDYFASLIYKNSYEYLDVEIDDSYNLNLGFTYNYTKNLSFSLKAENLSNKSTASLFNNGIGGENISFEDYEKKVTFGIRWLF</sequence>
<keyword evidence="6 10" id="KW-0798">TonB box</keyword>
<evidence type="ECO:0000256" key="5">
    <source>
        <dbReference type="ARBA" id="ARBA00022729"/>
    </source>
</evidence>
<protein>
    <submittedName>
        <fullName evidence="13">TonB-dependent cobalamin receptor</fullName>
    </submittedName>
    <submittedName>
        <fullName evidence="14">TonB-dependent receptor</fullName>
    </submittedName>
</protein>
<dbReference type="InterPro" id="IPR036942">
    <property type="entry name" value="Beta-barrel_TonB_sf"/>
</dbReference>
<dbReference type="InterPro" id="IPR039426">
    <property type="entry name" value="TonB-dep_rcpt-like"/>
</dbReference>
<evidence type="ECO:0000256" key="4">
    <source>
        <dbReference type="ARBA" id="ARBA00022692"/>
    </source>
</evidence>
<proteinExistence type="inferred from homology"/>
<dbReference type="GO" id="GO:0044718">
    <property type="term" value="P:siderophore transmembrane transport"/>
    <property type="evidence" value="ECO:0007669"/>
    <property type="project" value="TreeGrafter"/>
</dbReference>
<dbReference type="Gene3D" id="2.170.130.10">
    <property type="entry name" value="TonB-dependent receptor, plug domain"/>
    <property type="match status" value="1"/>
</dbReference>
<organism evidence="14 16">
    <name type="scientific">Halarcobacter bivalviorum</name>
    <dbReference type="NCBI Taxonomy" id="663364"/>
    <lineage>
        <taxon>Bacteria</taxon>
        <taxon>Pseudomonadati</taxon>
        <taxon>Campylobacterota</taxon>
        <taxon>Epsilonproteobacteria</taxon>
        <taxon>Campylobacterales</taxon>
        <taxon>Arcobacteraceae</taxon>
        <taxon>Halarcobacter</taxon>
    </lineage>
</organism>
<dbReference type="Gene3D" id="2.40.170.20">
    <property type="entry name" value="TonB-dependent receptor, beta-barrel domain"/>
    <property type="match status" value="1"/>
</dbReference>
<dbReference type="InterPro" id="IPR000531">
    <property type="entry name" value="Beta-barrel_TonB"/>
</dbReference>
<dbReference type="InterPro" id="IPR037066">
    <property type="entry name" value="Plug_dom_sf"/>
</dbReference>
<feature type="domain" description="TonB-dependent receptor plug" evidence="12">
    <location>
        <begin position="42"/>
        <end position="140"/>
    </location>
</feature>
<evidence type="ECO:0000256" key="8">
    <source>
        <dbReference type="ARBA" id="ARBA00023170"/>
    </source>
</evidence>
<evidence type="ECO:0000313" key="13">
    <source>
        <dbReference type="EMBL" id="AXH12877.1"/>
    </source>
</evidence>
<evidence type="ECO:0000256" key="1">
    <source>
        <dbReference type="ARBA" id="ARBA00004571"/>
    </source>
</evidence>
<evidence type="ECO:0000259" key="11">
    <source>
        <dbReference type="Pfam" id="PF00593"/>
    </source>
</evidence>
<dbReference type="PANTHER" id="PTHR30069:SF29">
    <property type="entry name" value="HEMOGLOBIN AND HEMOGLOBIN-HAPTOGLOBIN-BINDING PROTEIN 1-RELATED"/>
    <property type="match status" value="1"/>
</dbReference>
<keyword evidence="7 10" id="KW-0472">Membrane</keyword>
<keyword evidence="3" id="KW-1134">Transmembrane beta strand</keyword>
<evidence type="ECO:0000313" key="16">
    <source>
        <dbReference type="Proteomes" id="UP000289193"/>
    </source>
</evidence>
<evidence type="ECO:0000256" key="10">
    <source>
        <dbReference type="RuleBase" id="RU003357"/>
    </source>
</evidence>
<dbReference type="Pfam" id="PF00593">
    <property type="entry name" value="TonB_dep_Rec_b-barrel"/>
    <property type="match status" value="1"/>
</dbReference>
<dbReference type="GO" id="GO:0009279">
    <property type="term" value="C:cell outer membrane"/>
    <property type="evidence" value="ECO:0007669"/>
    <property type="project" value="UniProtKB-SubCell"/>
</dbReference>
<comment type="similarity">
    <text evidence="10">Belongs to the TonB-dependent receptor family.</text>
</comment>